<organism evidence="6 7">
    <name type="scientific">Paraglomus occultum</name>
    <dbReference type="NCBI Taxonomy" id="144539"/>
    <lineage>
        <taxon>Eukaryota</taxon>
        <taxon>Fungi</taxon>
        <taxon>Fungi incertae sedis</taxon>
        <taxon>Mucoromycota</taxon>
        <taxon>Glomeromycotina</taxon>
        <taxon>Glomeromycetes</taxon>
        <taxon>Paraglomerales</taxon>
        <taxon>Paraglomeraceae</taxon>
        <taxon>Paraglomus</taxon>
    </lineage>
</organism>
<keyword evidence="7" id="KW-1185">Reference proteome</keyword>
<evidence type="ECO:0000256" key="3">
    <source>
        <dbReference type="ARBA" id="ARBA00023242"/>
    </source>
</evidence>
<feature type="domain" description="Nuf2 DHR10-like" evidence="5">
    <location>
        <begin position="74"/>
        <end position="189"/>
    </location>
</feature>
<keyword evidence="3" id="KW-0539">Nucleus</keyword>
<protein>
    <submittedName>
        <fullName evidence="6">4822_t:CDS:1</fullName>
    </submittedName>
</protein>
<evidence type="ECO:0000256" key="1">
    <source>
        <dbReference type="ARBA" id="ARBA00004123"/>
    </source>
</evidence>
<proteinExistence type="predicted"/>
<dbReference type="AlphaFoldDB" id="A0A9N9E3X7"/>
<name>A0A9N9E3X7_9GLOM</name>
<evidence type="ECO:0000256" key="4">
    <source>
        <dbReference type="SAM" id="Coils"/>
    </source>
</evidence>
<feature type="coiled-coil region" evidence="4">
    <location>
        <begin position="22"/>
        <end position="103"/>
    </location>
</feature>
<dbReference type="EMBL" id="CAJVPJ010005793">
    <property type="protein sequence ID" value="CAG8664104.1"/>
    <property type="molecule type" value="Genomic_DNA"/>
</dbReference>
<evidence type="ECO:0000313" key="7">
    <source>
        <dbReference type="Proteomes" id="UP000789572"/>
    </source>
</evidence>
<evidence type="ECO:0000256" key="2">
    <source>
        <dbReference type="ARBA" id="ARBA00023054"/>
    </source>
</evidence>
<evidence type="ECO:0000313" key="6">
    <source>
        <dbReference type="EMBL" id="CAG8664104.1"/>
    </source>
</evidence>
<dbReference type="Pfam" id="PF18595">
    <property type="entry name" value="Nuf2_DHR10-like"/>
    <property type="match status" value="1"/>
</dbReference>
<comment type="subcellular location">
    <subcellularLocation>
        <location evidence="1">Nucleus</location>
    </subcellularLocation>
</comment>
<keyword evidence="2 4" id="KW-0175">Coiled coil</keyword>
<sequence>NVELGNELKGLKRQQNSLSGSIDNMKKILHETTEKMQKNQLEILKTRQDIARLEARIVQSDPEELKSTIKDLENALAADKYSYSELERKLHKLQLKVARVNSIREEIMSCDNYIDDVESEGAKRDKASKAIQQSQDRLAQCHLMLRDKETEEKSAHKTLDMNKEKLQRLQQRRQSMRDMHQKKIAALEEEYKQVKEQEVASRELVDKNKDDITRIDEKANENYGRRLATKAGNNQCS</sequence>
<comment type="caution">
    <text evidence="6">The sequence shown here is derived from an EMBL/GenBank/DDBJ whole genome shotgun (WGS) entry which is preliminary data.</text>
</comment>
<evidence type="ECO:0000259" key="5">
    <source>
        <dbReference type="Pfam" id="PF18595"/>
    </source>
</evidence>
<feature type="non-terminal residue" evidence="6">
    <location>
        <position position="1"/>
    </location>
</feature>
<dbReference type="Proteomes" id="UP000789572">
    <property type="component" value="Unassembled WGS sequence"/>
</dbReference>
<accession>A0A9N9E3X7</accession>
<feature type="coiled-coil region" evidence="4">
    <location>
        <begin position="159"/>
        <end position="204"/>
    </location>
</feature>
<dbReference type="InterPro" id="IPR041112">
    <property type="entry name" value="Nuf2_DHR10-like"/>
</dbReference>
<feature type="non-terminal residue" evidence="6">
    <location>
        <position position="237"/>
    </location>
</feature>
<dbReference type="GO" id="GO:0005634">
    <property type="term" value="C:nucleus"/>
    <property type="evidence" value="ECO:0007669"/>
    <property type="project" value="UniProtKB-SubCell"/>
</dbReference>
<gene>
    <name evidence="6" type="ORF">POCULU_LOCUS10611</name>
</gene>
<reference evidence="6" key="1">
    <citation type="submission" date="2021-06" db="EMBL/GenBank/DDBJ databases">
        <authorList>
            <person name="Kallberg Y."/>
            <person name="Tangrot J."/>
            <person name="Rosling A."/>
        </authorList>
    </citation>
    <scope>NUCLEOTIDE SEQUENCE</scope>
    <source>
        <strain evidence="6">IA702</strain>
    </source>
</reference>